<evidence type="ECO:0000259" key="1">
    <source>
        <dbReference type="Pfam" id="PF00534"/>
    </source>
</evidence>
<dbReference type="STRING" id="1618436.UV59_C0010G0018"/>
<name>A0A0G1CI29_9BACT</name>
<comment type="caution">
    <text evidence="2">The sequence shown here is derived from an EMBL/GenBank/DDBJ whole genome shotgun (WGS) entry which is preliminary data.</text>
</comment>
<feature type="domain" description="Glycosyl transferase family 1" evidence="1">
    <location>
        <begin position="209"/>
        <end position="349"/>
    </location>
</feature>
<evidence type="ECO:0000313" key="3">
    <source>
        <dbReference type="Proteomes" id="UP000034543"/>
    </source>
</evidence>
<evidence type="ECO:0000313" key="2">
    <source>
        <dbReference type="EMBL" id="KKS85147.1"/>
    </source>
</evidence>
<dbReference type="Pfam" id="PF00534">
    <property type="entry name" value="Glycos_transf_1"/>
    <property type="match status" value="1"/>
</dbReference>
<gene>
    <name evidence="2" type="ORF">UV59_C0010G0018</name>
</gene>
<dbReference type="GO" id="GO:0016757">
    <property type="term" value="F:glycosyltransferase activity"/>
    <property type="evidence" value="ECO:0007669"/>
    <property type="project" value="InterPro"/>
</dbReference>
<dbReference type="Proteomes" id="UP000034543">
    <property type="component" value="Unassembled WGS sequence"/>
</dbReference>
<dbReference type="Gene3D" id="3.40.50.2000">
    <property type="entry name" value="Glycogen Phosphorylase B"/>
    <property type="match status" value="2"/>
</dbReference>
<reference evidence="2 3" key="1">
    <citation type="journal article" date="2015" name="Nature">
        <title>rRNA introns, odd ribosomes, and small enigmatic genomes across a large radiation of phyla.</title>
        <authorList>
            <person name="Brown C.T."/>
            <person name="Hug L.A."/>
            <person name="Thomas B.C."/>
            <person name="Sharon I."/>
            <person name="Castelle C.J."/>
            <person name="Singh A."/>
            <person name="Wilkins M.J."/>
            <person name="Williams K.H."/>
            <person name="Banfield J.F."/>
        </authorList>
    </citation>
    <scope>NUCLEOTIDE SEQUENCE [LARGE SCALE GENOMIC DNA]</scope>
</reference>
<keyword evidence="2" id="KW-0808">Transferase</keyword>
<proteinExistence type="predicted"/>
<dbReference type="InterPro" id="IPR050194">
    <property type="entry name" value="Glycosyltransferase_grp1"/>
</dbReference>
<organism evidence="2 3">
    <name type="scientific">Candidatus Gottesmanbacteria bacterium GW2011_GWA1_43_11</name>
    <dbReference type="NCBI Taxonomy" id="1618436"/>
    <lineage>
        <taxon>Bacteria</taxon>
        <taxon>Candidatus Gottesmaniibacteriota</taxon>
    </lineage>
</organism>
<dbReference type="PANTHER" id="PTHR45947:SF3">
    <property type="entry name" value="SULFOQUINOVOSYL TRANSFERASE SQD2"/>
    <property type="match status" value="1"/>
</dbReference>
<dbReference type="PANTHER" id="PTHR45947">
    <property type="entry name" value="SULFOQUINOVOSYL TRANSFERASE SQD2"/>
    <property type="match status" value="1"/>
</dbReference>
<dbReference type="AlphaFoldDB" id="A0A0G1CI29"/>
<dbReference type="SUPFAM" id="SSF53756">
    <property type="entry name" value="UDP-Glycosyltransferase/glycogen phosphorylase"/>
    <property type="match status" value="1"/>
</dbReference>
<accession>A0A0G1CI29</accession>
<dbReference type="EMBL" id="LCFB01000010">
    <property type="protein sequence ID" value="KKS85147.1"/>
    <property type="molecule type" value="Genomic_DNA"/>
</dbReference>
<protein>
    <submittedName>
        <fullName evidence="2">Glycosyl transferase group 1</fullName>
    </submittedName>
</protein>
<sequence>MKVALCYDHLNKFGGAERVLMTLHELFPEAPLYSAVVDNQQATWASEFRVRSSFMQKLPGAAKRHEWYPGIPVFAFESFDFSEFDVVISITSAEAKGIVTSPHTLHICYLLTPTRFLWSHYWDYFTRPLLRKLSLPLVSLLRVWDGFAAARPDRYIAISKTIQQRIWKYYRRKSTVIYPPVDVNKFKIPAFAKALAGKQNSIRSASSGQELKIKKESYFLIVSRLVAYKHIEIAIKACNDLQLPLKIVGIGAEFKSLKAIAGRTIEFMGEVTDEELVTLYQNCSAFIAPQEEDFGISMVEALSCGRPVIAYQSGAASELITPHITGELFYPQSPEALAKILRKFAASQYNNRLCRESAGRFSAMQFKRNFLNYIEKEWKQFRQTVS</sequence>
<dbReference type="InterPro" id="IPR001296">
    <property type="entry name" value="Glyco_trans_1"/>
</dbReference>